<reference evidence="2 3" key="1">
    <citation type="submission" date="2016-01" db="EMBL/GenBank/DDBJ databases">
        <title>Genome sequence of Oerskovia enterophila VJag, an agar and cellulose degrading bacterium.</title>
        <authorList>
            <person name="Poehlein A."/>
            <person name="Jag V."/>
            <person name="Bengelsdorf F."/>
            <person name="Duerre P."/>
            <person name="Daniel R."/>
        </authorList>
    </citation>
    <scope>NUCLEOTIDE SEQUENCE [LARGE SCALE GENOMIC DNA]</scope>
    <source>
        <strain evidence="2 3">VJag</strain>
    </source>
</reference>
<proteinExistence type="predicted"/>
<evidence type="ECO:0000256" key="1">
    <source>
        <dbReference type="SAM" id="MobiDB-lite"/>
    </source>
</evidence>
<dbReference type="PATRIC" id="fig|43678.3.peg.1247"/>
<comment type="caution">
    <text evidence="2">The sequence shown here is derived from an EMBL/GenBank/DDBJ whole genome shotgun (WGS) entry which is preliminary data.</text>
</comment>
<protein>
    <submittedName>
        <fullName evidence="2">Uncharacterized protein</fullName>
    </submittedName>
</protein>
<feature type="compositionally biased region" description="Low complexity" evidence="1">
    <location>
        <begin position="12"/>
        <end position="36"/>
    </location>
</feature>
<organism evidence="2 3">
    <name type="scientific">Oerskovia enterophila</name>
    <dbReference type="NCBI Taxonomy" id="43678"/>
    <lineage>
        <taxon>Bacteria</taxon>
        <taxon>Bacillati</taxon>
        <taxon>Actinomycetota</taxon>
        <taxon>Actinomycetes</taxon>
        <taxon>Micrococcales</taxon>
        <taxon>Cellulomonadaceae</taxon>
        <taxon>Oerskovia</taxon>
    </lineage>
</organism>
<feature type="compositionally biased region" description="Low complexity" evidence="1">
    <location>
        <begin position="47"/>
        <end position="58"/>
    </location>
</feature>
<dbReference type="STRING" id="43678.OJAG_11940"/>
<accession>A0A163S7P9</accession>
<dbReference type="AlphaFoldDB" id="A0A163S7P9"/>
<evidence type="ECO:0000313" key="2">
    <source>
        <dbReference type="EMBL" id="KZM36099.1"/>
    </source>
</evidence>
<dbReference type="EMBL" id="LRIE01000060">
    <property type="protein sequence ID" value="KZM36099.1"/>
    <property type="molecule type" value="Genomic_DNA"/>
</dbReference>
<gene>
    <name evidence="2" type="ORF">OJAG_11940</name>
</gene>
<evidence type="ECO:0000313" key="3">
    <source>
        <dbReference type="Proteomes" id="UP000076447"/>
    </source>
</evidence>
<feature type="region of interest" description="Disordered" evidence="1">
    <location>
        <begin position="1"/>
        <end position="58"/>
    </location>
</feature>
<dbReference type="Proteomes" id="UP000076447">
    <property type="component" value="Unassembled WGS sequence"/>
</dbReference>
<name>A0A163S7P9_9CELL</name>
<dbReference type="RefSeq" id="WP_197487010.1">
    <property type="nucleotide sequence ID" value="NZ_LRIE01000060.1"/>
</dbReference>
<sequence length="192" mass="19799">MTHDGDDTEGLPGSSPSSAPGPHGPAAGTHATNDAGGTAGALGGTAGRAASSTTPDDVAAWRAQRTEAAAHQANELERRRALESAEAAELLREFVAEAERRGIAPVPLQARSYAGDATYRTRTLGWYLRKNRTLAVGTDASFYILSVQGGLSARLRGATLVPSDPPLVLGKGGRDGESISLADAIELVLERG</sequence>
<feature type="compositionally biased region" description="Gly residues" evidence="1">
    <location>
        <begin position="37"/>
        <end position="46"/>
    </location>
</feature>